<comment type="caution">
    <text evidence="1">The sequence shown here is derived from an EMBL/GenBank/DDBJ whole genome shotgun (WGS) entry which is preliminary data.</text>
</comment>
<keyword evidence="2" id="KW-1185">Reference proteome</keyword>
<reference evidence="1" key="1">
    <citation type="submission" date="2024-09" db="EMBL/GenBank/DDBJ databases">
        <title>Black Yeasts Isolated from many extreme environments.</title>
        <authorList>
            <person name="Coleine C."/>
            <person name="Stajich J.E."/>
            <person name="Selbmann L."/>
        </authorList>
    </citation>
    <scope>NUCLEOTIDE SEQUENCE</scope>
    <source>
        <strain evidence="1">CCFEE 5737</strain>
    </source>
</reference>
<feature type="non-terminal residue" evidence="1">
    <location>
        <position position="1"/>
    </location>
</feature>
<sequence length="168" mass="19280">GSPTEPEYTSNCLLAEALWRRWGQTTLSADDLFGETTSQFRYLFKRELDVAEVVKESKELWGKAHGLVAVDFSGAEQDLTGHFRYFLSCAGDVVKPLFQPAMLSVFNPIYITCLDFTYYEYPWESKKIWPTESSSVASSAYPSEMIEVTELLIIVQDIRTYVSTRRRF</sequence>
<accession>A0ACC3DP23</accession>
<organism evidence="1 2">
    <name type="scientific">Coniosporium uncinatum</name>
    <dbReference type="NCBI Taxonomy" id="93489"/>
    <lineage>
        <taxon>Eukaryota</taxon>
        <taxon>Fungi</taxon>
        <taxon>Dikarya</taxon>
        <taxon>Ascomycota</taxon>
        <taxon>Pezizomycotina</taxon>
        <taxon>Dothideomycetes</taxon>
        <taxon>Dothideomycetes incertae sedis</taxon>
        <taxon>Coniosporium</taxon>
    </lineage>
</organism>
<dbReference type="EMBL" id="JAWDJW010001853">
    <property type="protein sequence ID" value="KAK3078490.1"/>
    <property type="molecule type" value="Genomic_DNA"/>
</dbReference>
<dbReference type="Proteomes" id="UP001186974">
    <property type="component" value="Unassembled WGS sequence"/>
</dbReference>
<name>A0ACC3DP23_9PEZI</name>
<evidence type="ECO:0000313" key="2">
    <source>
        <dbReference type="Proteomes" id="UP001186974"/>
    </source>
</evidence>
<protein>
    <submittedName>
        <fullName evidence="1">Uncharacterized protein</fullName>
    </submittedName>
</protein>
<evidence type="ECO:0000313" key="1">
    <source>
        <dbReference type="EMBL" id="KAK3078490.1"/>
    </source>
</evidence>
<gene>
    <name evidence="1" type="ORF">LTS18_007384</name>
</gene>
<proteinExistence type="predicted"/>